<feature type="binding site" evidence="4">
    <location>
        <position position="54"/>
    </location>
    <ligand>
        <name>FAD</name>
        <dbReference type="ChEBI" id="CHEBI:57692"/>
    </ligand>
</feature>
<comment type="cofactor">
    <cofactor evidence="1">
        <name>FAD</name>
        <dbReference type="ChEBI" id="CHEBI:57692"/>
    </cofactor>
</comment>
<dbReference type="PANTHER" id="PTHR43563:SF1">
    <property type="entry name" value="AMINE OXIDASE [FLAVIN-CONTAINING] B"/>
    <property type="match status" value="1"/>
</dbReference>
<evidence type="ECO:0000256" key="1">
    <source>
        <dbReference type="ARBA" id="ARBA00001974"/>
    </source>
</evidence>
<comment type="similarity">
    <text evidence="2">Belongs to the flavin monoamine oxidase family.</text>
</comment>
<name>A0AAU7Y1N2_9PSED</name>
<dbReference type="AlphaFoldDB" id="A0AAU7Y1N2"/>
<feature type="binding site" evidence="4">
    <location>
        <position position="265"/>
    </location>
    <ligand>
        <name>FAD</name>
        <dbReference type="ChEBI" id="CHEBI:57692"/>
    </ligand>
</feature>
<accession>A0AAU7Y1N2</accession>
<dbReference type="Pfam" id="PF01593">
    <property type="entry name" value="Amino_oxidase"/>
    <property type="match status" value="1"/>
</dbReference>
<evidence type="ECO:0000256" key="4">
    <source>
        <dbReference type="PIRSR" id="PIRSR601613-1"/>
    </source>
</evidence>
<reference evidence="6" key="1">
    <citation type="submission" date="2023-08" db="EMBL/GenBank/DDBJ databases">
        <title>Increased levels of nutrients transform a symbiont into a lethal pathobiont.</title>
        <authorList>
            <person name="Lachnit T."/>
            <person name="Ulrich L."/>
            <person name="Willmer F.M."/>
            <person name="Hasenbein T."/>
            <person name="Steiner L.X."/>
            <person name="Wolters M."/>
            <person name="Herbst E.M."/>
            <person name="Deines P."/>
        </authorList>
    </citation>
    <scope>NUCLEOTIDE SEQUENCE</scope>
    <source>
        <strain evidence="6">T3</strain>
    </source>
</reference>
<keyword evidence="3" id="KW-0560">Oxidoreductase</keyword>
<dbReference type="PRINTS" id="PR00757">
    <property type="entry name" value="AMINEOXDASEF"/>
</dbReference>
<evidence type="ECO:0000256" key="2">
    <source>
        <dbReference type="ARBA" id="ARBA00005995"/>
    </source>
</evidence>
<dbReference type="Gene3D" id="3.50.50.60">
    <property type="entry name" value="FAD/NAD(P)-binding domain"/>
    <property type="match status" value="1"/>
</dbReference>
<feature type="binding site" evidence="4">
    <location>
        <position position="449"/>
    </location>
    <ligand>
        <name>FAD</name>
        <dbReference type="ChEBI" id="CHEBI:57692"/>
    </ligand>
</feature>
<dbReference type="InterPro" id="IPR002937">
    <property type="entry name" value="Amino_oxidase"/>
</dbReference>
<evidence type="ECO:0000259" key="5">
    <source>
        <dbReference type="Pfam" id="PF01593"/>
    </source>
</evidence>
<dbReference type="SUPFAM" id="SSF51905">
    <property type="entry name" value="FAD/NAD(P)-binding domain"/>
    <property type="match status" value="1"/>
</dbReference>
<dbReference type="InterPro" id="IPR050703">
    <property type="entry name" value="Flavin_MAO"/>
</dbReference>
<proteinExistence type="inferred from homology"/>
<dbReference type="EMBL" id="CP158373">
    <property type="protein sequence ID" value="XBY64203.1"/>
    <property type="molecule type" value="Genomic_DNA"/>
</dbReference>
<protein>
    <submittedName>
        <fullName evidence="6">FAD-dependent oxidoreductase</fullName>
    </submittedName>
</protein>
<gene>
    <name evidence="6" type="ORF">ABS648_00165</name>
</gene>
<dbReference type="InterPro" id="IPR036188">
    <property type="entry name" value="FAD/NAD-bd_sf"/>
</dbReference>
<evidence type="ECO:0000256" key="3">
    <source>
        <dbReference type="ARBA" id="ARBA00023002"/>
    </source>
</evidence>
<feature type="domain" description="Amine oxidase" evidence="5">
    <location>
        <begin position="53"/>
        <end position="473"/>
    </location>
</feature>
<dbReference type="GO" id="GO:0016491">
    <property type="term" value="F:oxidoreductase activity"/>
    <property type="evidence" value="ECO:0007669"/>
    <property type="project" value="UniProtKB-KW"/>
</dbReference>
<organism evidence="6">
    <name type="scientific">Pseudomonas solani</name>
    <dbReference type="NCBI Taxonomy" id="2731552"/>
    <lineage>
        <taxon>Bacteria</taxon>
        <taxon>Pseudomonadati</taxon>
        <taxon>Pseudomonadota</taxon>
        <taxon>Gammaproteobacteria</taxon>
        <taxon>Pseudomonadales</taxon>
        <taxon>Pseudomonadaceae</taxon>
        <taxon>Pseudomonas</taxon>
    </lineage>
</organism>
<feature type="binding site" evidence="4">
    <location>
        <position position="371"/>
    </location>
    <ligand>
        <name>substrate</name>
    </ligand>
</feature>
<feature type="binding site" evidence="4">
    <location>
        <begin position="73"/>
        <end position="74"/>
    </location>
    <ligand>
        <name>FAD</name>
        <dbReference type="ChEBI" id="CHEBI:57692"/>
    </ligand>
</feature>
<evidence type="ECO:0000313" key="6">
    <source>
        <dbReference type="EMBL" id="XBY64203.1"/>
    </source>
</evidence>
<dbReference type="PANTHER" id="PTHR43563">
    <property type="entry name" value="AMINE OXIDASE"/>
    <property type="match status" value="1"/>
</dbReference>
<dbReference type="InterPro" id="IPR001613">
    <property type="entry name" value="Flavin_amine_oxidase"/>
</dbReference>
<sequence>MRYRLLDTPSLTRRHLLCLSGGALLAAITRSGRAAVPEPAALELDVAIIGAGLSGLVAARRLAGSGLRVAVLEARERVGGRTVNQPMGNGLEVDGGGQWVGGDQPMVMELASDLGIPLVPQYRGGQMAALLGGERYTFDADEPPGDAVRALQARLEAMAGQVPLEAPWSAARADEWDRWSLAAWLKAERADAEAVEAVSTTVATTLNSAPDRVSLLWFLFYLHSAGGFAALDDQAQQFRLQGGAQRLSLNLAQQLGPSVLLGAPVRRIEGWDQEAVTLDCALGRLRARRVIVAMMPADMARIDFSPALPKGRAALQKGWTGGSGMKVHLSYARPFWKESGLSGAGFIDSALVQMTFDSSPAHQGLGVLLAFLDPARAGNDARKRQARVLKELVRLFGEEAGRPLAYVEQDWNHEPWTAGCVSPLPPGLLSRHGHHLRAPLGNLHWAGSETSSVWCGYLEGAVRAGRRAADEVLAALRPA</sequence>
<dbReference type="RefSeq" id="WP_350447370.1">
    <property type="nucleotide sequence ID" value="NZ_CP158373.1"/>
</dbReference>
<dbReference type="SUPFAM" id="SSF54373">
    <property type="entry name" value="FAD-linked reductases, C-terminal domain"/>
    <property type="match status" value="1"/>
</dbReference>